<name>A0AAN9J0C2_CROPI</name>
<accession>A0AAN9J0C2</accession>
<organism evidence="1 2">
    <name type="scientific">Crotalaria pallida</name>
    <name type="common">Smooth rattlebox</name>
    <name type="synonym">Crotalaria striata</name>
    <dbReference type="NCBI Taxonomy" id="3830"/>
    <lineage>
        <taxon>Eukaryota</taxon>
        <taxon>Viridiplantae</taxon>
        <taxon>Streptophyta</taxon>
        <taxon>Embryophyta</taxon>
        <taxon>Tracheophyta</taxon>
        <taxon>Spermatophyta</taxon>
        <taxon>Magnoliopsida</taxon>
        <taxon>eudicotyledons</taxon>
        <taxon>Gunneridae</taxon>
        <taxon>Pentapetalae</taxon>
        <taxon>rosids</taxon>
        <taxon>fabids</taxon>
        <taxon>Fabales</taxon>
        <taxon>Fabaceae</taxon>
        <taxon>Papilionoideae</taxon>
        <taxon>50 kb inversion clade</taxon>
        <taxon>genistoids sensu lato</taxon>
        <taxon>core genistoids</taxon>
        <taxon>Crotalarieae</taxon>
        <taxon>Crotalaria</taxon>
    </lineage>
</organism>
<reference evidence="1 2" key="1">
    <citation type="submission" date="2024-01" db="EMBL/GenBank/DDBJ databases">
        <title>The genomes of 5 underutilized Papilionoideae crops provide insights into root nodulation and disease resistanc.</title>
        <authorList>
            <person name="Yuan L."/>
        </authorList>
    </citation>
    <scope>NUCLEOTIDE SEQUENCE [LARGE SCALE GENOMIC DNA]</scope>
    <source>
        <strain evidence="1">ZHUSHIDOU_FW_LH</strain>
        <tissue evidence="1">Leaf</tissue>
    </source>
</reference>
<evidence type="ECO:0000313" key="2">
    <source>
        <dbReference type="Proteomes" id="UP001372338"/>
    </source>
</evidence>
<dbReference type="Proteomes" id="UP001372338">
    <property type="component" value="Unassembled WGS sequence"/>
</dbReference>
<proteinExistence type="predicted"/>
<gene>
    <name evidence="1" type="ORF">RIF29_03812</name>
</gene>
<protein>
    <submittedName>
        <fullName evidence="1">Uncharacterized protein</fullName>
    </submittedName>
</protein>
<dbReference type="AlphaFoldDB" id="A0AAN9J0C2"/>
<sequence length="68" mass="7731">MSGRSPTHNTHPVLFPCSHCDHQIIDKSKQIRTRNTPSSYPHTVIHTYPHTAQSITLPIPKQHHSLES</sequence>
<dbReference type="EMBL" id="JAYWIO010000001">
    <property type="protein sequence ID" value="KAK7289842.1"/>
    <property type="molecule type" value="Genomic_DNA"/>
</dbReference>
<evidence type="ECO:0000313" key="1">
    <source>
        <dbReference type="EMBL" id="KAK7289842.1"/>
    </source>
</evidence>
<keyword evidence="2" id="KW-1185">Reference proteome</keyword>
<comment type="caution">
    <text evidence="1">The sequence shown here is derived from an EMBL/GenBank/DDBJ whole genome shotgun (WGS) entry which is preliminary data.</text>
</comment>